<dbReference type="EMBL" id="CAEZWX010000061">
    <property type="protein sequence ID" value="CAB4670689.1"/>
    <property type="molecule type" value="Genomic_DNA"/>
</dbReference>
<accession>A0A6J6MBJ2</accession>
<feature type="transmembrane region" description="Helical" evidence="1">
    <location>
        <begin position="44"/>
        <end position="62"/>
    </location>
</feature>
<feature type="transmembrane region" description="Helical" evidence="1">
    <location>
        <begin position="12"/>
        <end position="32"/>
    </location>
</feature>
<feature type="transmembrane region" description="Helical" evidence="1">
    <location>
        <begin position="101"/>
        <end position="119"/>
    </location>
</feature>
<keyword evidence="1" id="KW-0812">Transmembrane</keyword>
<keyword evidence="1" id="KW-0472">Membrane</keyword>
<sequence length="136" mass="14855">MKAFSQAPSLVKLVVSLLFIEALIIALVFFALLLELLSGNVLNIYAEIFLIVLAAGSIAWVLHFSRGILQGKRWARSAAFFWQLLQGVVGSGALAEQSSNRTIGIFLVVLSAVVVILLFNKKFVADTNRENDGQFS</sequence>
<evidence type="ECO:0000256" key="1">
    <source>
        <dbReference type="SAM" id="Phobius"/>
    </source>
</evidence>
<protein>
    <submittedName>
        <fullName evidence="2">Unannotated protein</fullName>
    </submittedName>
</protein>
<organism evidence="2">
    <name type="scientific">freshwater metagenome</name>
    <dbReference type="NCBI Taxonomy" id="449393"/>
    <lineage>
        <taxon>unclassified sequences</taxon>
        <taxon>metagenomes</taxon>
        <taxon>ecological metagenomes</taxon>
    </lineage>
</organism>
<keyword evidence="1" id="KW-1133">Transmembrane helix</keyword>
<dbReference type="AlphaFoldDB" id="A0A6J6MBJ2"/>
<proteinExistence type="predicted"/>
<name>A0A6J6MBJ2_9ZZZZ</name>
<gene>
    <name evidence="2" type="ORF">UFOPK2328_00531</name>
</gene>
<reference evidence="2" key="1">
    <citation type="submission" date="2020-05" db="EMBL/GenBank/DDBJ databases">
        <authorList>
            <person name="Chiriac C."/>
            <person name="Salcher M."/>
            <person name="Ghai R."/>
            <person name="Kavagutti S V."/>
        </authorList>
    </citation>
    <scope>NUCLEOTIDE SEQUENCE</scope>
</reference>
<evidence type="ECO:0000313" key="2">
    <source>
        <dbReference type="EMBL" id="CAB4670689.1"/>
    </source>
</evidence>